<keyword evidence="5 6" id="KW-0472">Membrane</keyword>
<dbReference type="Pfam" id="PF16166">
    <property type="entry name" value="TIC20"/>
    <property type="match status" value="1"/>
</dbReference>
<feature type="signal peptide" evidence="7">
    <location>
        <begin position="1"/>
        <end position="21"/>
    </location>
</feature>
<keyword evidence="3 6" id="KW-0812">Transmembrane</keyword>
<evidence type="ECO:0000313" key="8">
    <source>
        <dbReference type="EMBL" id="KMZ82329.1"/>
    </source>
</evidence>
<dbReference type="AlphaFoldDB" id="A0A0J9SH66"/>
<reference evidence="8 9" key="1">
    <citation type="submission" date="2011-08" db="EMBL/GenBank/DDBJ databases">
        <title>The Genome Sequence of Plasmodium vivax India VII.</title>
        <authorList>
            <consortium name="The Broad Institute Genome Sequencing Platform"/>
            <consortium name="The Broad Institute Genome Sequencing Center for Infectious Disease"/>
            <person name="Neafsey D."/>
            <person name="Carlton J."/>
            <person name="Barnwell J."/>
            <person name="Collins W."/>
            <person name="Escalante A."/>
            <person name="Mullikin J."/>
            <person name="Saul A."/>
            <person name="Guigo R."/>
            <person name="Camara F."/>
            <person name="Young S.K."/>
            <person name="Zeng Q."/>
            <person name="Gargeya S."/>
            <person name="Fitzgerald M."/>
            <person name="Haas B."/>
            <person name="Abouelleil A."/>
            <person name="Alvarado L."/>
            <person name="Arachchi H.M."/>
            <person name="Berlin A."/>
            <person name="Brown A."/>
            <person name="Chapman S.B."/>
            <person name="Chen Z."/>
            <person name="Dunbar C."/>
            <person name="Freedman E."/>
            <person name="Gearin G."/>
            <person name="Gellesch M."/>
            <person name="Goldberg J."/>
            <person name="Griggs A."/>
            <person name="Gujja S."/>
            <person name="Heiman D."/>
            <person name="Howarth C."/>
            <person name="Larson L."/>
            <person name="Lui A."/>
            <person name="MacDonald P.J.P."/>
            <person name="Montmayeur A."/>
            <person name="Murphy C."/>
            <person name="Neiman D."/>
            <person name="Pearson M."/>
            <person name="Priest M."/>
            <person name="Roberts A."/>
            <person name="Saif S."/>
            <person name="Shea T."/>
            <person name="Shenoy N."/>
            <person name="Sisk P."/>
            <person name="Stolte C."/>
            <person name="Sykes S."/>
            <person name="Wortman J."/>
            <person name="Nusbaum C."/>
            <person name="Birren B."/>
        </authorList>
    </citation>
    <scope>NUCLEOTIDE SEQUENCE [LARGE SCALE GENOMIC DNA]</scope>
    <source>
        <strain evidence="8 9">India VII</strain>
    </source>
</reference>
<feature type="transmembrane region" description="Helical" evidence="6">
    <location>
        <begin position="184"/>
        <end position="201"/>
    </location>
</feature>
<evidence type="ECO:0000256" key="6">
    <source>
        <dbReference type="SAM" id="Phobius"/>
    </source>
</evidence>
<keyword evidence="7" id="KW-0732">Signal</keyword>
<evidence type="ECO:0000313" key="9">
    <source>
        <dbReference type="Proteomes" id="UP000053562"/>
    </source>
</evidence>
<dbReference type="PANTHER" id="PTHR33510">
    <property type="entry name" value="PROTEIN TIC 20-II, CHLOROPLASTIC"/>
    <property type="match status" value="1"/>
</dbReference>
<keyword evidence="4 6" id="KW-1133">Transmembrane helix</keyword>
<evidence type="ECO:0008006" key="10">
    <source>
        <dbReference type="Google" id="ProtNLM"/>
    </source>
</evidence>
<dbReference type="EMBL" id="KQ234201">
    <property type="protein sequence ID" value="KMZ82329.1"/>
    <property type="molecule type" value="Genomic_DNA"/>
</dbReference>
<dbReference type="GO" id="GO:0031969">
    <property type="term" value="C:chloroplast membrane"/>
    <property type="evidence" value="ECO:0007669"/>
    <property type="project" value="UniProtKB-SubCell"/>
</dbReference>
<feature type="chain" id="PRO_5005322448" description="Apicoplast import protein Tic20" evidence="7">
    <location>
        <begin position="22"/>
        <end position="260"/>
    </location>
</feature>
<organism evidence="8 9">
    <name type="scientific">Plasmodium vivax India VII</name>
    <dbReference type="NCBI Taxonomy" id="1077284"/>
    <lineage>
        <taxon>Eukaryota</taxon>
        <taxon>Sar</taxon>
        <taxon>Alveolata</taxon>
        <taxon>Apicomplexa</taxon>
        <taxon>Aconoidasida</taxon>
        <taxon>Haemosporida</taxon>
        <taxon>Plasmodiidae</taxon>
        <taxon>Plasmodium</taxon>
        <taxon>Plasmodium (Plasmodium)</taxon>
    </lineage>
</organism>
<gene>
    <name evidence="8" type="ORF">PVIIG_04443</name>
</gene>
<name>A0A0J9SH66_PLAVI</name>
<feature type="transmembrane region" description="Helical" evidence="6">
    <location>
        <begin position="145"/>
        <end position="164"/>
    </location>
</feature>
<evidence type="ECO:0000256" key="1">
    <source>
        <dbReference type="ARBA" id="ARBA00004508"/>
    </source>
</evidence>
<proteinExistence type="inferred from homology"/>
<evidence type="ECO:0000256" key="2">
    <source>
        <dbReference type="ARBA" id="ARBA00009596"/>
    </source>
</evidence>
<evidence type="ECO:0000256" key="4">
    <source>
        <dbReference type="ARBA" id="ARBA00022989"/>
    </source>
</evidence>
<evidence type="ECO:0000256" key="5">
    <source>
        <dbReference type="ARBA" id="ARBA00023136"/>
    </source>
</evidence>
<comment type="subcellular location">
    <subcellularLocation>
        <location evidence="1">Plastid</location>
        <location evidence="1">Chloroplast membrane</location>
        <topology evidence="1">Multi-pass membrane protein</topology>
    </subcellularLocation>
</comment>
<protein>
    <recommendedName>
        <fullName evidence="10">Apicoplast import protein Tic20</fullName>
    </recommendedName>
</protein>
<dbReference type="PANTHER" id="PTHR33510:SF5">
    <property type="entry name" value="PROTEIN TIC 20-II, CHLOROPLASTIC"/>
    <property type="match status" value="1"/>
</dbReference>
<evidence type="ECO:0000256" key="3">
    <source>
        <dbReference type="ARBA" id="ARBA00022692"/>
    </source>
</evidence>
<dbReference type="InterPro" id="IPR005691">
    <property type="entry name" value="Tic20"/>
</dbReference>
<feature type="transmembrane region" description="Helical" evidence="6">
    <location>
        <begin position="221"/>
        <end position="240"/>
    </location>
</feature>
<dbReference type="Proteomes" id="UP000053562">
    <property type="component" value="Unassembled WGS sequence"/>
</dbReference>
<sequence length="260" mass="30048">MGIQLLTCILACVILTPNVLAFRNGRAIKSYNFTNVNVKHGVRVGDAKRRRDPVASGGKLFYSLNKTPRTNVKIRHSHVHLSLKEKMNFIFHGESDVTLLDKLIASTSYILPFMDAIQAFVMPLVNMLPTSLHKYLFQVEKLNQIYSSIPFLSFGTFMGLYFLFVKENRFKFHYFIRYHHMQSLILSMFGYALALFYFRVFPYSYNDTDIFNLTVLYSTMAIYFGSLIVPFLSSLLGYYIEIPVISEAIKLHIGEKKKNE</sequence>
<comment type="similarity">
    <text evidence="2">Belongs to the Tic20 family.</text>
</comment>
<accession>A0A0J9SH66</accession>
<dbReference type="OrthoDB" id="333677at2759"/>
<evidence type="ECO:0000256" key="7">
    <source>
        <dbReference type="SAM" id="SignalP"/>
    </source>
</evidence>